<keyword evidence="2" id="KW-1185">Reference proteome</keyword>
<comment type="caution">
    <text evidence="1">The sequence shown here is derived from an EMBL/GenBank/DDBJ whole genome shotgun (WGS) entry which is preliminary data.</text>
</comment>
<organism evidence="1 2">
    <name type="scientific">Vibrio anguillarum</name>
    <name type="common">Listonella anguillarum</name>
    <dbReference type="NCBI Taxonomy" id="55601"/>
    <lineage>
        <taxon>Bacteria</taxon>
        <taxon>Pseudomonadati</taxon>
        <taxon>Pseudomonadota</taxon>
        <taxon>Gammaproteobacteria</taxon>
        <taxon>Vibrionales</taxon>
        <taxon>Vibrionaceae</taxon>
        <taxon>Vibrio</taxon>
    </lineage>
</organism>
<accession>A0ABR9Z7B2</accession>
<protein>
    <submittedName>
        <fullName evidence="1">Uncharacterized protein</fullName>
    </submittedName>
</protein>
<evidence type="ECO:0000313" key="1">
    <source>
        <dbReference type="EMBL" id="MBF4374355.1"/>
    </source>
</evidence>
<evidence type="ECO:0000313" key="2">
    <source>
        <dbReference type="Proteomes" id="UP000726136"/>
    </source>
</evidence>
<dbReference type="EMBL" id="RDPI01000019">
    <property type="protein sequence ID" value="MBF4374355.1"/>
    <property type="molecule type" value="Genomic_DNA"/>
</dbReference>
<name>A0ABR9Z7B2_VIBAN</name>
<proteinExistence type="predicted"/>
<gene>
    <name evidence="1" type="ORF">EAY46_14900</name>
</gene>
<dbReference type="Proteomes" id="UP000726136">
    <property type="component" value="Unassembled WGS sequence"/>
</dbReference>
<sequence length="462" mass="49284">MVVFSAITITMSKMLQEYSLNTAIEQQGQRLANISAAVIRYQASGGDPAATPPLLSPIKQFDQAGMPFENGAIHRGLDWLKPVSCGGTAPIELINCGANDKPFLGDDSIFKFTVSNDGTKVHTKIEIVQASDESVGMRIRGATDMIVAAKLSNKAESMTSFTSSGAANTYFTVLGDAIVTSDLGLDVTNSPYLMRNGEVTSTGTQRFENGAGIEGTTNVSSERFSGYDRATNTVSTTRYLDPLGQSILEDVEVQDFKADKATITNGITANDATINNILTTPQAVITQVDVEYINQTNPSVKNTISGELEVGTGANQTLLSQGDVYLSGVVADKNDPSKFLDLDGISSLEDVALSSLGGALLSDLNRYTLVGTVLVSQGQSIPKPNCGTSAQPRLVITPQRWTTHFLVSGQPKANNNVYYVYATSNATTWYPQFMTHNLAASGFPLMADTNGAGLAQIYCRFN</sequence>
<reference evidence="1 2" key="1">
    <citation type="journal article" date="2021" name="PeerJ">
        <title>Analysis of 44 Vibrio anguillarum genomes reveals high genetic diversity.</title>
        <authorList>
            <person name="Hansen M.J."/>
            <person name="Dalsgaard I."/>
        </authorList>
    </citation>
    <scope>NUCLEOTIDE SEQUENCE [LARGE SCALE GENOMIC DNA]</scope>
    <source>
        <strain evidence="1 2">040915-1/1B</strain>
    </source>
</reference>